<reference evidence="17 18" key="1">
    <citation type="submission" date="2018-06" db="EMBL/GenBank/DDBJ databases">
        <authorList>
            <consortium name="Pathogen Informatics"/>
            <person name="Doyle S."/>
        </authorList>
    </citation>
    <scope>NUCLEOTIDE SEQUENCE [LARGE SCALE GENOMIC DNA]</scope>
    <source>
        <strain evidence="17 18">NCTC7928</strain>
    </source>
</reference>
<evidence type="ECO:0000256" key="13">
    <source>
        <dbReference type="ARBA" id="ARBA00042443"/>
    </source>
</evidence>
<evidence type="ECO:0000256" key="2">
    <source>
        <dbReference type="ARBA" id="ARBA00004752"/>
    </source>
</evidence>
<evidence type="ECO:0000256" key="11">
    <source>
        <dbReference type="ARBA" id="ARBA00039108"/>
    </source>
</evidence>
<dbReference type="GO" id="GO:0009252">
    <property type="term" value="P:peptidoglycan biosynthetic process"/>
    <property type="evidence" value="ECO:0007669"/>
    <property type="project" value="UniProtKB-KW"/>
</dbReference>
<dbReference type="InterPro" id="IPR036968">
    <property type="entry name" value="Enolpyruvate_Tfrase_sf"/>
</dbReference>
<name>A0A376LEQ7_ECOLX</name>
<keyword evidence="3" id="KW-0963">Cytoplasm</keyword>
<accession>A0A376LEQ7</accession>
<dbReference type="GO" id="GO:0008760">
    <property type="term" value="F:UDP-N-acetylglucosamine 1-carboxyvinyltransferase activity"/>
    <property type="evidence" value="ECO:0007669"/>
    <property type="project" value="UniProtKB-EC"/>
</dbReference>
<dbReference type="Proteomes" id="UP000254877">
    <property type="component" value="Unassembled WGS sequence"/>
</dbReference>
<dbReference type="SUPFAM" id="SSF55205">
    <property type="entry name" value="EPT/RTPC-like"/>
    <property type="match status" value="1"/>
</dbReference>
<evidence type="ECO:0000259" key="16">
    <source>
        <dbReference type="Pfam" id="PF00275"/>
    </source>
</evidence>
<evidence type="ECO:0000313" key="18">
    <source>
        <dbReference type="Proteomes" id="UP000254877"/>
    </source>
</evidence>
<dbReference type="GO" id="GO:0051301">
    <property type="term" value="P:cell division"/>
    <property type="evidence" value="ECO:0007669"/>
    <property type="project" value="UniProtKB-KW"/>
</dbReference>
<comment type="catalytic activity">
    <reaction evidence="15">
        <text>phosphoenolpyruvate + UDP-N-acetyl-alpha-D-glucosamine = UDP-N-acetyl-3-O-(1-carboxyvinyl)-alpha-D-glucosamine + phosphate</text>
        <dbReference type="Rhea" id="RHEA:18681"/>
        <dbReference type="ChEBI" id="CHEBI:43474"/>
        <dbReference type="ChEBI" id="CHEBI:57705"/>
        <dbReference type="ChEBI" id="CHEBI:58702"/>
        <dbReference type="ChEBI" id="CHEBI:68483"/>
        <dbReference type="EC" id="2.5.1.7"/>
    </reaction>
</comment>
<keyword evidence="9" id="KW-0961">Cell wall biogenesis/degradation</keyword>
<evidence type="ECO:0000256" key="14">
    <source>
        <dbReference type="ARBA" id="ARBA00042842"/>
    </source>
</evidence>
<sequence>MDKFRVQGPTKLQGEVTISGAKNAALPILFAALLAEEPVEIQNVPKLKDVDTSMKLLSQLGAKVERNGSVHIDARDVNVFCAPYDLVKTCVLLSGRWGRW</sequence>
<dbReference type="InterPro" id="IPR013792">
    <property type="entry name" value="RNA3'P_cycl/enolpyr_Trfase_a/b"/>
</dbReference>
<evidence type="ECO:0000256" key="10">
    <source>
        <dbReference type="ARBA" id="ARBA00038367"/>
    </source>
</evidence>
<keyword evidence="5 17" id="KW-0808">Transferase</keyword>
<proteinExistence type="inferred from homology"/>
<evidence type="ECO:0000313" key="17">
    <source>
        <dbReference type="EMBL" id="STF41755.1"/>
    </source>
</evidence>
<keyword evidence="7" id="KW-0573">Peptidoglycan synthesis</keyword>
<evidence type="ECO:0000256" key="1">
    <source>
        <dbReference type="ARBA" id="ARBA00004496"/>
    </source>
</evidence>
<evidence type="ECO:0000256" key="12">
    <source>
        <dbReference type="ARBA" id="ARBA00039754"/>
    </source>
</evidence>
<protein>
    <recommendedName>
        <fullName evidence="12">UDP-N-acetylglucosamine 1-carboxyvinyltransferase</fullName>
        <ecNumber evidence="11">2.5.1.7</ecNumber>
    </recommendedName>
    <alternativeName>
        <fullName evidence="13">Enoylpyruvate transferase</fullName>
    </alternativeName>
    <alternativeName>
        <fullName evidence="14">UDP-N-acetylglucosamine enolpyruvyl transferase</fullName>
    </alternativeName>
</protein>
<dbReference type="PANTHER" id="PTHR43783:SF1">
    <property type="entry name" value="UDP-N-ACETYLGLUCOSAMINE 1-CARBOXYVINYLTRANSFERASE"/>
    <property type="match status" value="1"/>
</dbReference>
<evidence type="ECO:0000256" key="4">
    <source>
        <dbReference type="ARBA" id="ARBA00022618"/>
    </source>
</evidence>
<evidence type="ECO:0000256" key="15">
    <source>
        <dbReference type="ARBA" id="ARBA00047527"/>
    </source>
</evidence>
<dbReference type="InterPro" id="IPR050068">
    <property type="entry name" value="MurA_subfamily"/>
</dbReference>
<dbReference type="GO" id="GO:0005737">
    <property type="term" value="C:cytoplasm"/>
    <property type="evidence" value="ECO:0007669"/>
    <property type="project" value="UniProtKB-SubCell"/>
</dbReference>
<evidence type="ECO:0000256" key="9">
    <source>
        <dbReference type="ARBA" id="ARBA00023316"/>
    </source>
</evidence>
<comment type="pathway">
    <text evidence="2">Cell wall biogenesis; peptidoglycan biosynthesis.</text>
</comment>
<dbReference type="GO" id="GO:0008360">
    <property type="term" value="P:regulation of cell shape"/>
    <property type="evidence" value="ECO:0007669"/>
    <property type="project" value="UniProtKB-KW"/>
</dbReference>
<gene>
    <name evidence="17" type="primary">murA_3</name>
    <name evidence="17" type="ORF">NCTC7928_02370</name>
</gene>
<keyword evidence="6" id="KW-0133">Cell shape</keyword>
<organism evidence="17 18">
    <name type="scientific">Escherichia coli</name>
    <dbReference type="NCBI Taxonomy" id="562"/>
    <lineage>
        <taxon>Bacteria</taxon>
        <taxon>Pseudomonadati</taxon>
        <taxon>Pseudomonadota</taxon>
        <taxon>Gammaproteobacteria</taxon>
        <taxon>Enterobacterales</taxon>
        <taxon>Enterobacteriaceae</taxon>
        <taxon>Escherichia</taxon>
    </lineage>
</organism>
<dbReference type="EC" id="2.5.1.7" evidence="11"/>
<comment type="subcellular location">
    <subcellularLocation>
        <location evidence="1">Cytoplasm</location>
    </subcellularLocation>
</comment>
<dbReference type="InterPro" id="IPR001986">
    <property type="entry name" value="Enolpyruvate_Tfrase_dom"/>
</dbReference>
<dbReference type="GO" id="GO:0071555">
    <property type="term" value="P:cell wall organization"/>
    <property type="evidence" value="ECO:0007669"/>
    <property type="project" value="UniProtKB-KW"/>
</dbReference>
<evidence type="ECO:0000256" key="3">
    <source>
        <dbReference type="ARBA" id="ARBA00022490"/>
    </source>
</evidence>
<dbReference type="Pfam" id="PF00275">
    <property type="entry name" value="EPSP_synthase"/>
    <property type="match status" value="1"/>
</dbReference>
<evidence type="ECO:0000256" key="5">
    <source>
        <dbReference type="ARBA" id="ARBA00022679"/>
    </source>
</evidence>
<evidence type="ECO:0000256" key="6">
    <source>
        <dbReference type="ARBA" id="ARBA00022960"/>
    </source>
</evidence>
<dbReference type="EMBL" id="UGAB01000002">
    <property type="protein sequence ID" value="STF41755.1"/>
    <property type="molecule type" value="Genomic_DNA"/>
</dbReference>
<dbReference type="PANTHER" id="PTHR43783">
    <property type="entry name" value="UDP-N-ACETYLGLUCOSAMINE 1-CARBOXYVINYLTRANSFERASE"/>
    <property type="match status" value="1"/>
</dbReference>
<evidence type="ECO:0000256" key="8">
    <source>
        <dbReference type="ARBA" id="ARBA00023306"/>
    </source>
</evidence>
<evidence type="ECO:0000256" key="7">
    <source>
        <dbReference type="ARBA" id="ARBA00022984"/>
    </source>
</evidence>
<comment type="similarity">
    <text evidence="10">Belongs to the EPSP synthase family. MurA subfamily.</text>
</comment>
<dbReference type="AlphaFoldDB" id="A0A376LEQ7"/>
<keyword evidence="4" id="KW-0132">Cell division</keyword>
<feature type="domain" description="Enolpyruvate transferase" evidence="16">
    <location>
        <begin position="6"/>
        <end position="90"/>
    </location>
</feature>
<keyword evidence="8" id="KW-0131">Cell cycle</keyword>
<dbReference type="Gene3D" id="3.65.10.10">
    <property type="entry name" value="Enolpyruvate transferase domain"/>
    <property type="match status" value="2"/>
</dbReference>